<dbReference type="AlphaFoldDB" id="A0A6G4WMF2"/>
<sequence length="147" mass="17081">MTIHQTSFRPVIVGHGPKAVIRLHERIEELEEENRQLRDSMAQLTGQNDLASARSVFDFTESEGRIFVMLLHCGKAEYGALQDVVYSEAQLLEADMPREAIRTHIKRMRRKMRRYALDFKTIYSLGYEMSEDMRHRARALIKQAVTA</sequence>
<evidence type="ECO:0000313" key="3">
    <source>
        <dbReference type="Proteomes" id="UP001642900"/>
    </source>
</evidence>
<gene>
    <name evidence="2" type="ORF">G6N73_34260</name>
</gene>
<evidence type="ECO:0000313" key="2">
    <source>
        <dbReference type="EMBL" id="NGO55995.1"/>
    </source>
</evidence>
<dbReference type="EMBL" id="JAAKZF010000164">
    <property type="protein sequence ID" value="NGO55995.1"/>
    <property type="molecule type" value="Genomic_DNA"/>
</dbReference>
<organism evidence="2 3">
    <name type="scientific">Allomesorhizobium camelthorni</name>
    <dbReference type="NCBI Taxonomy" id="475069"/>
    <lineage>
        <taxon>Bacteria</taxon>
        <taxon>Pseudomonadati</taxon>
        <taxon>Pseudomonadota</taxon>
        <taxon>Alphaproteobacteria</taxon>
        <taxon>Hyphomicrobiales</taxon>
        <taxon>Phyllobacteriaceae</taxon>
        <taxon>Allomesorhizobium</taxon>
    </lineage>
</organism>
<evidence type="ECO:0000256" key="1">
    <source>
        <dbReference type="SAM" id="Coils"/>
    </source>
</evidence>
<accession>A0A6G4WMF2</accession>
<dbReference type="Proteomes" id="UP001642900">
    <property type="component" value="Unassembled WGS sequence"/>
</dbReference>
<reference evidence="2 3" key="1">
    <citation type="submission" date="2020-02" db="EMBL/GenBank/DDBJ databases">
        <title>Genome sequence of strain CCNWXJ40-4.</title>
        <authorList>
            <person name="Gao J."/>
            <person name="Sun J."/>
        </authorList>
    </citation>
    <scope>NUCLEOTIDE SEQUENCE [LARGE SCALE GENOMIC DNA]</scope>
    <source>
        <strain evidence="2 3">CCNWXJ 40-4</strain>
    </source>
</reference>
<name>A0A6G4WMF2_9HYPH</name>
<keyword evidence="3" id="KW-1185">Reference proteome</keyword>
<dbReference type="RefSeq" id="WP_165034327.1">
    <property type="nucleotide sequence ID" value="NZ_JAAKZF010000164.1"/>
</dbReference>
<comment type="caution">
    <text evidence="2">The sequence shown here is derived from an EMBL/GenBank/DDBJ whole genome shotgun (WGS) entry which is preliminary data.</text>
</comment>
<proteinExistence type="predicted"/>
<protein>
    <submittedName>
        <fullName evidence="2">Uncharacterized protein</fullName>
    </submittedName>
</protein>
<feature type="coiled-coil region" evidence="1">
    <location>
        <begin position="20"/>
        <end position="47"/>
    </location>
</feature>
<keyword evidence="1" id="KW-0175">Coiled coil</keyword>